<evidence type="ECO:0000256" key="5">
    <source>
        <dbReference type="ARBA" id="ARBA00022989"/>
    </source>
</evidence>
<keyword evidence="10 11" id="KW-0407">Ion channel</keyword>
<evidence type="ECO:0000256" key="6">
    <source>
        <dbReference type="ARBA" id="ARBA00023053"/>
    </source>
</evidence>
<keyword evidence="4 11" id="KW-0812">Transmembrane</keyword>
<evidence type="ECO:0000256" key="2">
    <source>
        <dbReference type="ARBA" id="ARBA00022448"/>
    </source>
</evidence>
<reference evidence="12" key="1">
    <citation type="submission" date="2021-10" db="EMBL/GenBank/DDBJ databases">
        <title>Tropical sea cucumber genome reveals ecological adaptation and Cuvierian tubules defense mechanism.</title>
        <authorList>
            <person name="Chen T."/>
        </authorList>
    </citation>
    <scope>NUCLEOTIDE SEQUENCE</scope>
    <source>
        <strain evidence="12">Nanhai2018</strain>
        <tissue evidence="12">Muscle</tissue>
    </source>
</reference>
<name>A0A9Q1BNV0_HOLLE</name>
<dbReference type="AlphaFoldDB" id="A0A9Q1BNV0"/>
<gene>
    <name evidence="12" type="ORF">HOLleu_29381</name>
</gene>
<evidence type="ECO:0000256" key="7">
    <source>
        <dbReference type="ARBA" id="ARBA00023065"/>
    </source>
</evidence>
<comment type="subcellular location">
    <subcellularLocation>
        <location evidence="1">Membrane</location>
        <topology evidence="1">Multi-pass membrane protein</topology>
    </subcellularLocation>
</comment>
<dbReference type="InterPro" id="IPR001873">
    <property type="entry name" value="ENaC"/>
</dbReference>
<proteinExistence type="inferred from homology"/>
<keyword evidence="9 11" id="KW-0739">Sodium transport</keyword>
<evidence type="ECO:0000256" key="3">
    <source>
        <dbReference type="ARBA" id="ARBA00022461"/>
    </source>
</evidence>
<evidence type="ECO:0000313" key="12">
    <source>
        <dbReference type="EMBL" id="KAJ8029869.1"/>
    </source>
</evidence>
<keyword evidence="6" id="KW-0915">Sodium</keyword>
<dbReference type="OrthoDB" id="10051479at2759"/>
<evidence type="ECO:0000256" key="11">
    <source>
        <dbReference type="RuleBase" id="RU000679"/>
    </source>
</evidence>
<keyword evidence="5" id="KW-1133">Transmembrane helix</keyword>
<keyword evidence="2 11" id="KW-0813">Transport</keyword>
<dbReference type="PANTHER" id="PTHR11690:SF248">
    <property type="entry name" value="PICKPOCKET 17, ISOFORM A"/>
    <property type="match status" value="1"/>
</dbReference>
<keyword evidence="13" id="KW-1185">Reference proteome</keyword>
<dbReference type="Gene3D" id="2.60.470.10">
    <property type="entry name" value="Acid-sensing ion channels like domains"/>
    <property type="match status" value="1"/>
</dbReference>
<evidence type="ECO:0000256" key="1">
    <source>
        <dbReference type="ARBA" id="ARBA00004141"/>
    </source>
</evidence>
<keyword evidence="3 11" id="KW-0894">Sodium channel</keyword>
<dbReference type="GO" id="GO:0005886">
    <property type="term" value="C:plasma membrane"/>
    <property type="evidence" value="ECO:0007669"/>
    <property type="project" value="TreeGrafter"/>
</dbReference>
<accession>A0A9Q1BNV0</accession>
<sequence length="231" mass="26135">MLQFLHLIQVTDTVASVPYDEREALGHDIWDMLLSCSWKGLTCSPHNFTHFFNYKHGNCYTFNSGINGSAEISSKSGPLYGLSLELFLEQWEYISDVQQAAGMRVSIHDQGTMPFPENNGISIEPGTEASVGVRSKTYVVSILLHITRQVLITREPDPYGDCIDPSADDLRDNIFTRYFNANYTLEVHLIQKLPLCLLIRISAMACRATEFKVRCSCLKDKMERGWGTLNE</sequence>
<keyword evidence="7 11" id="KW-0406">Ion transport</keyword>
<evidence type="ECO:0000256" key="8">
    <source>
        <dbReference type="ARBA" id="ARBA00023136"/>
    </source>
</evidence>
<dbReference type="EMBL" id="JAIZAY010000014">
    <property type="protein sequence ID" value="KAJ8029869.1"/>
    <property type="molecule type" value="Genomic_DNA"/>
</dbReference>
<dbReference type="Pfam" id="PF00858">
    <property type="entry name" value="ASC"/>
    <property type="match status" value="1"/>
</dbReference>
<dbReference type="Proteomes" id="UP001152320">
    <property type="component" value="Chromosome 14"/>
</dbReference>
<evidence type="ECO:0000256" key="10">
    <source>
        <dbReference type="ARBA" id="ARBA00023303"/>
    </source>
</evidence>
<protein>
    <submittedName>
        <fullName evidence="12">Amiloride-sensitive sodium channel subunit gamma-2</fullName>
    </submittedName>
</protein>
<evidence type="ECO:0000256" key="4">
    <source>
        <dbReference type="ARBA" id="ARBA00022692"/>
    </source>
</evidence>
<comment type="caution">
    <text evidence="12">The sequence shown here is derived from an EMBL/GenBank/DDBJ whole genome shotgun (WGS) entry which is preliminary data.</text>
</comment>
<dbReference type="PANTHER" id="PTHR11690">
    <property type="entry name" value="AMILORIDE-SENSITIVE SODIUM CHANNEL-RELATED"/>
    <property type="match status" value="1"/>
</dbReference>
<evidence type="ECO:0000313" key="13">
    <source>
        <dbReference type="Proteomes" id="UP001152320"/>
    </source>
</evidence>
<keyword evidence="8" id="KW-0472">Membrane</keyword>
<evidence type="ECO:0000256" key="9">
    <source>
        <dbReference type="ARBA" id="ARBA00023201"/>
    </source>
</evidence>
<comment type="similarity">
    <text evidence="11">Belongs to the amiloride-sensitive sodium channel (TC 1.A.6) family.</text>
</comment>
<dbReference type="PRINTS" id="PR01078">
    <property type="entry name" value="AMINACHANNEL"/>
</dbReference>
<organism evidence="12 13">
    <name type="scientific">Holothuria leucospilota</name>
    <name type="common">Black long sea cucumber</name>
    <name type="synonym">Mertensiothuria leucospilota</name>
    <dbReference type="NCBI Taxonomy" id="206669"/>
    <lineage>
        <taxon>Eukaryota</taxon>
        <taxon>Metazoa</taxon>
        <taxon>Echinodermata</taxon>
        <taxon>Eleutherozoa</taxon>
        <taxon>Echinozoa</taxon>
        <taxon>Holothuroidea</taxon>
        <taxon>Aspidochirotacea</taxon>
        <taxon>Aspidochirotida</taxon>
        <taxon>Holothuriidae</taxon>
        <taxon>Holothuria</taxon>
    </lineage>
</organism>
<dbReference type="GO" id="GO:0015280">
    <property type="term" value="F:ligand-gated sodium channel activity"/>
    <property type="evidence" value="ECO:0007669"/>
    <property type="project" value="TreeGrafter"/>
</dbReference>